<dbReference type="OrthoDB" id="9814826at2"/>
<name>A0A411HKF7_9GAMM</name>
<dbReference type="AlphaFoldDB" id="A0A411HKF7"/>
<dbReference type="PANTHER" id="PTHR43252">
    <property type="entry name" value="TRANSCRIPTIONAL REGULATOR YQJI"/>
    <property type="match status" value="1"/>
</dbReference>
<protein>
    <submittedName>
        <fullName evidence="2">PadR family transcriptional regulator</fullName>
    </submittedName>
</protein>
<accession>A0A411HKF7</accession>
<evidence type="ECO:0000313" key="2">
    <source>
        <dbReference type="EMBL" id="QBB70983.1"/>
    </source>
</evidence>
<dbReference type="EMBL" id="CP035704">
    <property type="protein sequence ID" value="QBB70983.1"/>
    <property type="molecule type" value="Genomic_DNA"/>
</dbReference>
<feature type="domain" description="Transcription regulator PadR N-terminal" evidence="1">
    <location>
        <begin position="72"/>
        <end position="141"/>
    </location>
</feature>
<reference evidence="2 3" key="1">
    <citation type="submission" date="2019-01" db="EMBL/GenBank/DDBJ databases">
        <title>Pseudolysobacter antarctica gen. nov., sp. nov., isolated from Fildes Peninsula, Antarctica.</title>
        <authorList>
            <person name="Wei Z."/>
            <person name="Peng F."/>
        </authorList>
    </citation>
    <scope>NUCLEOTIDE SEQUENCE [LARGE SCALE GENOMIC DNA]</scope>
    <source>
        <strain evidence="2 3">AQ6-296</strain>
    </source>
</reference>
<dbReference type="KEGG" id="xbc:ELE36_11840"/>
<dbReference type="InterPro" id="IPR036390">
    <property type="entry name" value="WH_DNA-bd_sf"/>
</dbReference>
<dbReference type="Gene3D" id="1.10.10.10">
    <property type="entry name" value="Winged helix-like DNA-binding domain superfamily/Winged helix DNA-binding domain"/>
    <property type="match status" value="1"/>
</dbReference>
<keyword evidence="3" id="KW-1185">Reference proteome</keyword>
<dbReference type="PANTHER" id="PTHR43252:SF7">
    <property type="entry name" value="TRANSCRIPTIONAL REGULATOR YQJI"/>
    <property type="match status" value="1"/>
</dbReference>
<organism evidence="2 3">
    <name type="scientific">Pseudolysobacter antarcticus</name>
    <dbReference type="NCBI Taxonomy" id="2511995"/>
    <lineage>
        <taxon>Bacteria</taxon>
        <taxon>Pseudomonadati</taxon>
        <taxon>Pseudomonadota</taxon>
        <taxon>Gammaproteobacteria</taxon>
        <taxon>Lysobacterales</taxon>
        <taxon>Rhodanobacteraceae</taxon>
        <taxon>Pseudolysobacter</taxon>
    </lineage>
</organism>
<dbReference type="Proteomes" id="UP000291562">
    <property type="component" value="Chromosome"/>
</dbReference>
<dbReference type="InterPro" id="IPR005149">
    <property type="entry name" value="Tscrpt_reg_PadR_N"/>
</dbReference>
<proteinExistence type="predicted"/>
<gene>
    <name evidence="2" type="ORF">ELE36_11840</name>
</gene>
<dbReference type="Pfam" id="PF03551">
    <property type="entry name" value="PadR"/>
    <property type="match status" value="1"/>
</dbReference>
<dbReference type="RefSeq" id="WP_129833543.1">
    <property type="nucleotide sequence ID" value="NZ_CP035704.1"/>
</dbReference>
<evidence type="ECO:0000259" key="1">
    <source>
        <dbReference type="Pfam" id="PF03551"/>
    </source>
</evidence>
<dbReference type="InterPro" id="IPR036388">
    <property type="entry name" value="WH-like_DNA-bd_sf"/>
</dbReference>
<sequence length="210" mass="22913">MNIHHWFGRHHHHDHHTAHERHDCIGRGSRFPGFGEGGGGGFFGRGGRDDGRGGRHGGMGRMFGPGDLKLLILTLIAVQPRHGYELIRAIEDMFGGNYSPSPGTIYPTLTLLEDQGYARIETTEGSKKLYAITAEGEVFLEANREAAEGVSARLDVTAKAMAGEAAPNAIREVLHTLRHALKLHRGPWTAEKVARVKLSIENVIAEISKG</sequence>
<evidence type="ECO:0000313" key="3">
    <source>
        <dbReference type="Proteomes" id="UP000291562"/>
    </source>
</evidence>
<dbReference type="SUPFAM" id="SSF46785">
    <property type="entry name" value="Winged helix' DNA-binding domain"/>
    <property type="match status" value="1"/>
</dbReference>